<protein>
    <submittedName>
        <fullName evidence="1">Uncharacterized protein</fullName>
    </submittedName>
</protein>
<keyword evidence="2" id="KW-1185">Reference proteome</keyword>
<sequence length="134" mass="15323">MISLHELKAGDTVLVSYEGQLQEGKVMELNPEDKQVCVLTGEENEFWYDLESLFPIPLDETQLLKLKFKKDEALSGNGGGQVFVRGPFSVRIRNENGQKLIDLHYRDETRALKGDLTVNELQNHYIGMTNFHLE</sequence>
<gene>
    <name evidence="1" type="ORF">ABR189_26780</name>
</gene>
<reference evidence="1 2" key="1">
    <citation type="submission" date="2024-06" db="EMBL/GenBank/DDBJ databases">
        <title>Chitinophaga defluvii sp. nov., isolated from municipal sewage.</title>
        <authorList>
            <person name="Zhang L."/>
        </authorList>
    </citation>
    <scope>NUCLEOTIDE SEQUENCE [LARGE SCALE GENOMIC DNA]</scope>
    <source>
        <strain evidence="1 2">H8</strain>
    </source>
</reference>
<organism evidence="1 2">
    <name type="scientific">Chitinophaga defluvii</name>
    <dbReference type="NCBI Taxonomy" id="3163343"/>
    <lineage>
        <taxon>Bacteria</taxon>
        <taxon>Pseudomonadati</taxon>
        <taxon>Bacteroidota</taxon>
        <taxon>Chitinophagia</taxon>
        <taxon>Chitinophagales</taxon>
        <taxon>Chitinophagaceae</taxon>
        <taxon>Chitinophaga</taxon>
    </lineage>
</organism>
<name>A0ABV2TDB2_9BACT</name>
<dbReference type="RefSeq" id="WP_354663571.1">
    <property type="nucleotide sequence ID" value="NZ_JBEXAC010000002.1"/>
</dbReference>
<dbReference type="Proteomes" id="UP001549749">
    <property type="component" value="Unassembled WGS sequence"/>
</dbReference>
<evidence type="ECO:0000313" key="2">
    <source>
        <dbReference type="Proteomes" id="UP001549749"/>
    </source>
</evidence>
<comment type="caution">
    <text evidence="1">The sequence shown here is derived from an EMBL/GenBank/DDBJ whole genome shotgun (WGS) entry which is preliminary data.</text>
</comment>
<proteinExistence type="predicted"/>
<accession>A0ABV2TDB2</accession>
<dbReference type="EMBL" id="JBEXAC010000002">
    <property type="protein sequence ID" value="MET7001019.1"/>
    <property type="molecule type" value="Genomic_DNA"/>
</dbReference>
<evidence type="ECO:0000313" key="1">
    <source>
        <dbReference type="EMBL" id="MET7001019.1"/>
    </source>
</evidence>